<evidence type="ECO:0000256" key="4">
    <source>
        <dbReference type="ARBA" id="ARBA00022527"/>
    </source>
</evidence>
<dbReference type="GO" id="GO:0000077">
    <property type="term" value="P:DNA damage checkpoint signaling"/>
    <property type="evidence" value="ECO:0007669"/>
    <property type="project" value="TreeGrafter"/>
</dbReference>
<protein>
    <recommendedName>
        <fullName evidence="12">Serine/threonine-protein kinase ATR</fullName>
        <ecNumber evidence="3">2.7.11.1</ecNumber>
    </recommendedName>
</protein>
<dbReference type="Pfam" id="PF23593">
    <property type="entry name" value="HEAT_ATR"/>
    <property type="match status" value="1"/>
</dbReference>
<evidence type="ECO:0000256" key="10">
    <source>
        <dbReference type="ARBA" id="ARBA00023204"/>
    </source>
</evidence>
<accession>A0A261XY47</accession>
<dbReference type="PROSITE" id="PS51821">
    <property type="entry name" value="VELVET"/>
    <property type="match status" value="1"/>
</dbReference>
<keyword evidence="10" id="KW-0234">DNA repair</keyword>
<sequence length="2579" mass="292324">MDSVNMRTDISLGEFVEWLQHIRQVQTSDGRERYNIPLARPTTTASKEIEIADQADGTLHLVSAILSRLLLGGRNVSVRVISQMDAIYRHELQLVTRTNHPQQGLERLLSVIYKGLEELLVWLTGEDYMLNSLSRAINFCDSSKMSAEALIFENAEAAWFMLPFTLQFLMAIHSQLVMYTGTYTELVWEAITRVVQVRTMLHCDVDGASNVLFKVLLDGVELSCQPSTRSREDLLLAIILFYESTVYNEEFRSDHEDFGMLELVTRLWTPQVDASFGKQIQPIIELIIAKPGAKVFGTALEDTFWYMLRRLILLGLYNEELIEPILKLNAKTSRSELLIGCIRECFGRKSFENILCGNQESVRAFPAQTKTEGIVTALRLIDHCLQLLSPEYTDPTRNAAFINECDIIMQSLEPVCNSFELLDASGELFRRLYDVFIDRLPTLLELMWNWIDLQTDRWKSRNLTLVSDILNIPWVSAFCTAASDRLTMENPAIMSEEATAYFNTTLKRLSAYPLLASAIVSDDLRSRLMAHCSSLLKAQAILQPSSERMYWLRDLFQLSLKSNSPESVQIAAWKALAGLCRMERANASVNDFLVQNSVDLLLAVSETLGSLACGLCNCPADAKEVIQAIPSCIEYEKTALSLDAWFDYSFLATACGDPNVRKAYLQSAKRVLCHLDVTSLDLRRHFMPWVVQCLKSSNPGVRLLARECIATLAARVVRDLNDGIAMAEKIKLLDGIIAWMVMMQKKPAPTIERFHTLTFCLCSLSCLESTAHDIPSMISLLEELIQSNLYKYSSIIGLVYEIATRKRVMPLTVLQPVRSYVCLLVTQDLLNDPTKCKDVALLYQKRVESFLLDTLEYHQPTLVLQDRWHALEESALILGMSLRDYLSICPEYILLPMLFMPTDKAKLLSEKLESLLQVDSIDDLYRLREKEMFAAMLLELGKPEDKDYVTTKVQLWLDTGEHAASRSSNTILFYLNKINKFMKNEETCLTKQTAIRSLKVMLELHLCDLTSVLPQIISNISVAFNTACTRELSLEAFSQLLRREERINVNLNQMLNTFTGNAKIIASGEIDRILGEVLHQVLELSDVDLRSVSPLTIEPRFEQFNRALLEKRKDENELSTMRRLTKQLNTDNMSELLGCLRELQSFLRNASQYLAKMLELDVISDTCAALMSTLLRLASKFGSRGNNVSILCANCIGLLGALDPARMRHDARGLSTHHIDDIHVLDSNGAFVRFIKMLISGPLVNAHQHAMDPPSQDVMGYAIQVCLKLPGLADSPTSPEDIDLHRHFRSKKKFIAPFYESEYVIDTRANVGTDYPLYPQCENGAEWLQRLTLRLVRKTPFPPAHEVLNACEQALFHDSDLNVCRFMLPFAALAVVVRGDDEEFTLLLQEFLSILSEEDVGGYSNKRKACCQLQRRDEDLDNLYTQLQELYSRINQPDAVQGLKVYMRKEIYEQQVRSLKNEGEWAAALDVYRMKYDSEPDDIDTKLGRLEFYEKLEHFDFLKYIARHSKYLSKQQQIFDLGVVAAWHTSDWHSLAPALKKTNASNFDVMTGRLLLALTRQDRSALETCLTAAKQLEMVDLSVAGLDSYERSYVSVHRLHMLHEMAEVGQLLASIESGTLETGAFPDLQARWISRLSYVDPSAQAREPILHVRRLLFSAIEGPLGAAGGDSTALKNSIAELWRESARSCRRQGDLDSAERAVRRAAYWGASFIFVDRAKLMWLRGDHDSAIVHLRDNLRLVPESDEVKKAKVMLRLTNWMETVSESDVVTLRSQYESILQTHATWEKAHYRYGRFMDELQLKVSTMSGTTMSRLDSNLSTTQSTSDSKKSKKSSLDDLIPANSSNDFILTACKQYAAALRNGSRYLYHTMPRFLTLWLNTCQAAMDDPEDKSLQALAKELKRLILRSIAKLQSSQYLAFFSLITSRISHADQTVVESLTQIIGKVLREYPQQSLWMLMFGYNSREKTTALGIRTAITRYATKSDRLHLVNQFIELNACINELCSHKANKTLAGIKDHRFQLMEYYPSFRSKRFVDVVLPLQSVLTSPIMRGVMGHQDHPHILEFSPEAVVMKSVAQPVRVHIRGSDGKLYPFLLKGEDDLRKDARIMEFNTMINNFFKRDIKTTGRDFRRTYGVVPLTKKVSIVEWVPDTIPMRNLIEAQLGGISLMFSGYKGGSKTELAAMEEKHPPALHDALIRVFPQPDRWLKGRTNYTTTTAVMAMVGFILGLGDRHCENILLDLKTGDIVHIDFDCLFDRGFTLPIPERVPFRLTRNVVNGFGVTGYNGIFRKAAEAAISLLRREHTSLMAVLQTYQQDPIMVLSRTEVANIRSNPLIEDRRQAIDVQNSLELERSLAIVRAKLGGKLPDYRRAQAGTTDSQLSIEGQVRRLIEAAGSHENLCYMYKEQVQDMMGITAPRPRATSALDEKARVYAIVVVQQPQHARSAGFGDKDRRPLDPLPIIKLTAYDDFQCPLEPADERGEWGIFAAFPDLSVRVEGEFRLKFSLVRLGTEESPIVASGSVVATAHSDIFRVYHPRRFPGMLESTPLSRALARQGISIPIRNTSARERQSRETDTSGNSEY</sequence>
<dbReference type="Pfam" id="PF11754">
    <property type="entry name" value="Velvet"/>
    <property type="match status" value="2"/>
</dbReference>
<dbReference type="InterPro" id="IPR037525">
    <property type="entry name" value="Velvet_dom"/>
</dbReference>
<gene>
    <name evidence="19" type="ORF">BZG36_03524</name>
</gene>
<dbReference type="InterPro" id="IPR056802">
    <property type="entry name" value="ATR-like_M-HEAT"/>
</dbReference>
<dbReference type="EC" id="2.7.11.1" evidence="3"/>
<dbReference type="Pfam" id="PF02260">
    <property type="entry name" value="FATC"/>
    <property type="match status" value="1"/>
</dbReference>
<keyword evidence="11" id="KW-0539">Nucleus</keyword>
<comment type="similarity">
    <text evidence="2">Belongs to the PI3/PI4-kinase family. ATM subfamily.</text>
</comment>
<dbReference type="SMART" id="SM00146">
    <property type="entry name" value="PI3Kc"/>
    <property type="match status" value="1"/>
</dbReference>
<evidence type="ECO:0000259" key="17">
    <source>
        <dbReference type="PROSITE" id="PS51189"/>
    </source>
</evidence>
<comment type="catalytic activity">
    <reaction evidence="13">
        <text>L-threonyl-[protein] + ATP = O-phospho-L-threonyl-[protein] + ADP + H(+)</text>
        <dbReference type="Rhea" id="RHEA:46608"/>
        <dbReference type="Rhea" id="RHEA-COMP:11060"/>
        <dbReference type="Rhea" id="RHEA-COMP:11605"/>
        <dbReference type="ChEBI" id="CHEBI:15378"/>
        <dbReference type="ChEBI" id="CHEBI:30013"/>
        <dbReference type="ChEBI" id="CHEBI:30616"/>
        <dbReference type="ChEBI" id="CHEBI:61977"/>
        <dbReference type="ChEBI" id="CHEBI:456216"/>
        <dbReference type="EC" id="2.7.11.1"/>
    </reaction>
</comment>
<dbReference type="SUPFAM" id="SSF48371">
    <property type="entry name" value="ARM repeat"/>
    <property type="match status" value="1"/>
</dbReference>
<dbReference type="PANTHER" id="PTHR11139:SF69">
    <property type="entry name" value="SERINE_THREONINE-PROTEIN KINASE ATR"/>
    <property type="match status" value="1"/>
</dbReference>
<feature type="domain" description="Velvet" evidence="18">
    <location>
        <begin position="2423"/>
        <end position="2559"/>
    </location>
</feature>
<dbReference type="InterPro" id="IPR036940">
    <property type="entry name" value="PI3/4_kinase_cat_sf"/>
</dbReference>
<dbReference type="Proteomes" id="UP000242875">
    <property type="component" value="Unassembled WGS sequence"/>
</dbReference>
<evidence type="ECO:0000313" key="20">
    <source>
        <dbReference type="Proteomes" id="UP000242875"/>
    </source>
</evidence>
<keyword evidence="5" id="KW-0808">Transferase</keyword>
<keyword evidence="6" id="KW-0547">Nucleotide-binding</keyword>
<dbReference type="InterPro" id="IPR050517">
    <property type="entry name" value="DDR_Repair_Kinase"/>
</dbReference>
<dbReference type="GO" id="GO:0005634">
    <property type="term" value="C:nucleus"/>
    <property type="evidence" value="ECO:0007669"/>
    <property type="project" value="UniProtKB-SubCell"/>
</dbReference>
<dbReference type="GO" id="GO:0004674">
    <property type="term" value="F:protein serine/threonine kinase activity"/>
    <property type="evidence" value="ECO:0007669"/>
    <property type="project" value="UniProtKB-KW"/>
</dbReference>
<evidence type="ECO:0000256" key="8">
    <source>
        <dbReference type="ARBA" id="ARBA00022777"/>
    </source>
</evidence>
<organism evidence="19 20">
    <name type="scientific">Bifiguratus adelaidae</name>
    <dbReference type="NCBI Taxonomy" id="1938954"/>
    <lineage>
        <taxon>Eukaryota</taxon>
        <taxon>Fungi</taxon>
        <taxon>Fungi incertae sedis</taxon>
        <taxon>Mucoromycota</taxon>
        <taxon>Mucoromycotina</taxon>
        <taxon>Endogonomycetes</taxon>
        <taxon>Endogonales</taxon>
        <taxon>Endogonales incertae sedis</taxon>
        <taxon>Bifiguratus</taxon>
    </lineage>
</organism>
<dbReference type="EMBL" id="MVBO01000095">
    <property type="protein sequence ID" value="OZJ03251.1"/>
    <property type="molecule type" value="Genomic_DNA"/>
</dbReference>
<dbReference type="Gene3D" id="1.25.10.10">
    <property type="entry name" value="Leucine-rich Repeat Variant"/>
    <property type="match status" value="1"/>
</dbReference>
<feature type="compositionally biased region" description="Basic and acidic residues" evidence="15">
    <location>
        <begin position="2562"/>
        <end position="2572"/>
    </location>
</feature>
<dbReference type="Gene3D" id="2.60.40.3960">
    <property type="entry name" value="Velvet domain"/>
    <property type="match status" value="2"/>
</dbReference>
<evidence type="ECO:0000256" key="13">
    <source>
        <dbReference type="ARBA" id="ARBA00047899"/>
    </source>
</evidence>
<comment type="caution">
    <text evidence="19">The sequence shown here is derived from an EMBL/GenBank/DDBJ whole genome shotgun (WGS) entry which is preliminary data.</text>
</comment>
<dbReference type="InterPro" id="IPR038491">
    <property type="entry name" value="Velvet_dom_sf"/>
</dbReference>
<evidence type="ECO:0000256" key="6">
    <source>
        <dbReference type="ARBA" id="ARBA00022741"/>
    </source>
</evidence>
<dbReference type="InterPro" id="IPR003151">
    <property type="entry name" value="PIK-rel_kinase_FAT"/>
</dbReference>
<evidence type="ECO:0000256" key="11">
    <source>
        <dbReference type="ARBA" id="ARBA00023242"/>
    </source>
</evidence>
<dbReference type="GO" id="GO:0006281">
    <property type="term" value="P:DNA repair"/>
    <property type="evidence" value="ECO:0007669"/>
    <property type="project" value="UniProtKB-KW"/>
</dbReference>
<evidence type="ECO:0000256" key="14">
    <source>
        <dbReference type="ARBA" id="ARBA00048679"/>
    </source>
</evidence>
<dbReference type="Pfam" id="PF25030">
    <property type="entry name" value="M-HEAT_ATR"/>
    <property type="match status" value="1"/>
</dbReference>
<keyword evidence="9" id="KW-0067">ATP-binding</keyword>
<dbReference type="PROSITE" id="PS00916">
    <property type="entry name" value="PI3_4_KINASE_2"/>
    <property type="match status" value="1"/>
</dbReference>
<keyword evidence="20" id="KW-1185">Reference proteome</keyword>
<dbReference type="GO" id="GO:0005524">
    <property type="term" value="F:ATP binding"/>
    <property type="evidence" value="ECO:0007669"/>
    <property type="project" value="UniProtKB-KW"/>
</dbReference>
<evidence type="ECO:0000256" key="9">
    <source>
        <dbReference type="ARBA" id="ARBA00022840"/>
    </source>
</evidence>
<keyword evidence="7" id="KW-0227">DNA damage</keyword>
<dbReference type="InterPro" id="IPR000403">
    <property type="entry name" value="PI3/4_kinase_cat_dom"/>
</dbReference>
<evidence type="ECO:0000256" key="15">
    <source>
        <dbReference type="SAM" id="MobiDB-lite"/>
    </source>
</evidence>
<keyword evidence="4" id="KW-0723">Serine/threonine-protein kinase</keyword>
<dbReference type="PROSITE" id="PS51189">
    <property type="entry name" value="FAT"/>
    <property type="match status" value="1"/>
</dbReference>
<evidence type="ECO:0000256" key="5">
    <source>
        <dbReference type="ARBA" id="ARBA00022679"/>
    </source>
</evidence>
<evidence type="ECO:0000256" key="12">
    <source>
        <dbReference type="ARBA" id="ARBA00024420"/>
    </source>
</evidence>
<dbReference type="PROSITE" id="PS50290">
    <property type="entry name" value="PI3_4_KINASE_3"/>
    <property type="match status" value="1"/>
</dbReference>
<evidence type="ECO:0000259" key="18">
    <source>
        <dbReference type="PROSITE" id="PS51821"/>
    </source>
</evidence>
<evidence type="ECO:0000256" key="1">
    <source>
        <dbReference type="ARBA" id="ARBA00004123"/>
    </source>
</evidence>
<evidence type="ECO:0000256" key="7">
    <source>
        <dbReference type="ARBA" id="ARBA00022763"/>
    </source>
</evidence>
<evidence type="ECO:0000313" key="19">
    <source>
        <dbReference type="EMBL" id="OZJ03251.1"/>
    </source>
</evidence>
<proteinExistence type="inferred from homology"/>
<dbReference type="Pfam" id="PF00454">
    <property type="entry name" value="PI3_PI4_kinase"/>
    <property type="match status" value="1"/>
</dbReference>
<name>A0A261XY47_9FUNG</name>
<dbReference type="Pfam" id="PF08064">
    <property type="entry name" value="UME"/>
    <property type="match status" value="1"/>
</dbReference>
<dbReference type="GO" id="GO:0005694">
    <property type="term" value="C:chromosome"/>
    <property type="evidence" value="ECO:0007669"/>
    <property type="project" value="TreeGrafter"/>
</dbReference>
<dbReference type="SUPFAM" id="SSF56112">
    <property type="entry name" value="Protein kinase-like (PK-like)"/>
    <property type="match status" value="1"/>
</dbReference>
<dbReference type="GO" id="GO:0000723">
    <property type="term" value="P:telomere maintenance"/>
    <property type="evidence" value="ECO:0007669"/>
    <property type="project" value="TreeGrafter"/>
</dbReference>
<comment type="subcellular location">
    <subcellularLocation>
        <location evidence="1">Nucleus</location>
    </subcellularLocation>
</comment>
<dbReference type="InterPro" id="IPR057564">
    <property type="entry name" value="HEAT_ATR"/>
</dbReference>
<dbReference type="InterPro" id="IPR011009">
    <property type="entry name" value="Kinase-like_dom_sf"/>
</dbReference>
<dbReference type="OrthoDB" id="381190at2759"/>
<evidence type="ECO:0000256" key="2">
    <source>
        <dbReference type="ARBA" id="ARBA00010769"/>
    </source>
</evidence>
<feature type="domain" description="FAT" evidence="17">
    <location>
        <begin position="1403"/>
        <end position="1963"/>
    </location>
</feature>
<dbReference type="PANTHER" id="PTHR11139">
    <property type="entry name" value="ATAXIA TELANGIECTASIA MUTATED ATM -RELATED"/>
    <property type="match status" value="1"/>
</dbReference>
<dbReference type="InterPro" id="IPR018936">
    <property type="entry name" value="PI3/4_kinase_CS"/>
</dbReference>
<evidence type="ECO:0000259" key="16">
    <source>
        <dbReference type="PROSITE" id="PS50290"/>
    </source>
</evidence>
<keyword evidence="8" id="KW-0418">Kinase</keyword>
<dbReference type="InterPro" id="IPR012993">
    <property type="entry name" value="UME"/>
</dbReference>
<dbReference type="Gene3D" id="1.10.1070.11">
    <property type="entry name" value="Phosphatidylinositol 3-/4-kinase, catalytic domain"/>
    <property type="match status" value="1"/>
</dbReference>
<dbReference type="Gene3D" id="3.30.1010.10">
    <property type="entry name" value="Phosphatidylinositol 3-kinase Catalytic Subunit, Chain A, domain 4"/>
    <property type="match status" value="1"/>
</dbReference>
<dbReference type="InterPro" id="IPR011989">
    <property type="entry name" value="ARM-like"/>
</dbReference>
<dbReference type="InterPro" id="IPR003152">
    <property type="entry name" value="FATC_dom"/>
</dbReference>
<dbReference type="Pfam" id="PF02259">
    <property type="entry name" value="FAT"/>
    <property type="match status" value="1"/>
</dbReference>
<comment type="catalytic activity">
    <reaction evidence="14">
        <text>L-seryl-[protein] + ATP = O-phospho-L-seryl-[protein] + ADP + H(+)</text>
        <dbReference type="Rhea" id="RHEA:17989"/>
        <dbReference type="Rhea" id="RHEA-COMP:9863"/>
        <dbReference type="Rhea" id="RHEA-COMP:11604"/>
        <dbReference type="ChEBI" id="CHEBI:15378"/>
        <dbReference type="ChEBI" id="CHEBI:29999"/>
        <dbReference type="ChEBI" id="CHEBI:30616"/>
        <dbReference type="ChEBI" id="CHEBI:83421"/>
        <dbReference type="ChEBI" id="CHEBI:456216"/>
        <dbReference type="EC" id="2.7.11.1"/>
    </reaction>
</comment>
<feature type="region of interest" description="Disordered" evidence="15">
    <location>
        <begin position="1813"/>
        <end position="1835"/>
    </location>
</feature>
<reference evidence="19 20" key="1">
    <citation type="journal article" date="2017" name="Mycologia">
        <title>Bifiguratus adelaidae, gen. et sp. nov., a new member of Mucoromycotina in endophytic and soil-dwelling habitats.</title>
        <authorList>
            <person name="Torres-Cruz T.J."/>
            <person name="Billingsley Tobias T.L."/>
            <person name="Almatruk M."/>
            <person name="Hesse C."/>
            <person name="Kuske C.R."/>
            <person name="Desiro A."/>
            <person name="Benucci G.M."/>
            <person name="Bonito G."/>
            <person name="Stajich J.E."/>
            <person name="Dunlap C."/>
            <person name="Arnold A.E."/>
            <person name="Porras-Alfaro A."/>
        </authorList>
    </citation>
    <scope>NUCLEOTIDE SEQUENCE [LARGE SCALE GENOMIC DNA]</scope>
    <source>
        <strain evidence="19 20">AZ0501</strain>
    </source>
</reference>
<feature type="region of interest" description="Disordered" evidence="15">
    <location>
        <begin position="2559"/>
        <end position="2579"/>
    </location>
</feature>
<dbReference type="CDD" id="cd00892">
    <property type="entry name" value="PIKKc_ATR"/>
    <property type="match status" value="1"/>
</dbReference>
<evidence type="ECO:0000256" key="3">
    <source>
        <dbReference type="ARBA" id="ARBA00012513"/>
    </source>
</evidence>
<dbReference type="InterPro" id="IPR014009">
    <property type="entry name" value="PIK_FAT"/>
</dbReference>
<feature type="domain" description="PI3K/PI4K catalytic" evidence="16">
    <location>
        <begin position="2064"/>
        <end position="2365"/>
    </location>
</feature>
<dbReference type="InterPro" id="IPR016024">
    <property type="entry name" value="ARM-type_fold"/>
</dbReference>